<evidence type="ECO:0000313" key="3">
    <source>
        <dbReference type="EMBL" id="OLL24668.1"/>
    </source>
</evidence>
<keyword evidence="3" id="KW-0238">DNA-binding</keyword>
<feature type="compositionally biased region" description="Polar residues" evidence="1">
    <location>
        <begin position="248"/>
        <end position="257"/>
    </location>
</feature>
<comment type="caution">
    <text evidence="3">The sequence shown here is derived from an EMBL/GenBank/DDBJ whole genome shotgun (WGS) entry which is preliminary data.</text>
</comment>
<sequence>MSRTLRSSRTSELSVSLPYKIARLAKKNQSIEHKTLLTRSVSQEMELQVKESRSRNSPSHSESIADEDVMEQVIDNSVNTRRQTINNPVKESEDVQAEASGSSNADEDDALSQPSMKEFPPTSIARHLRRLSSRVFESSSPPNPTSEPQEIRITPTNGNKGKQKAAARSPSPEQDPIIMDNNEPISGESDNPSAQKPFFQDEDESQETEIAKGSWAAFKDIDLRDDSSRPSSARKTKKTSRFNETQEDAQQIKFSTQEEWESRISPKPNKRKRLPMKLIESEIEDDFVDPSDEARESNSRKMKSRQNLPTSPLWRQSPSPSPALPSPSSDQQDQNDRDIERIEQLNAGARRREIRNNRREEENRRRRVIRREWSNDESKLILRLVGVYGTQWSLMEKLHGTNGTESKVLTGRNQVAIKDRARTLKKQYLSSGMELPEGFDMVTCTR</sequence>
<dbReference type="AlphaFoldDB" id="A0A1U7LPW5"/>
<accession>A0A1U7LPW5</accession>
<protein>
    <submittedName>
        <fullName evidence="3">Telomeric DNA-binding factor trf1</fullName>
    </submittedName>
</protein>
<feature type="compositionally biased region" description="Acidic residues" evidence="1">
    <location>
        <begin position="281"/>
        <end position="291"/>
    </location>
</feature>
<feature type="domain" description="Myb-like" evidence="2">
    <location>
        <begin position="369"/>
        <end position="427"/>
    </location>
</feature>
<organism evidence="3 4">
    <name type="scientific">Neolecta irregularis (strain DAH-3)</name>
    <dbReference type="NCBI Taxonomy" id="1198029"/>
    <lineage>
        <taxon>Eukaryota</taxon>
        <taxon>Fungi</taxon>
        <taxon>Dikarya</taxon>
        <taxon>Ascomycota</taxon>
        <taxon>Taphrinomycotina</taxon>
        <taxon>Neolectales</taxon>
        <taxon>Neolectaceae</taxon>
        <taxon>Neolecta</taxon>
    </lineage>
</organism>
<dbReference type="SUPFAM" id="SSF46689">
    <property type="entry name" value="Homeodomain-like"/>
    <property type="match status" value="1"/>
</dbReference>
<name>A0A1U7LPW5_NEOID</name>
<dbReference type="GO" id="GO:0010833">
    <property type="term" value="P:telomere maintenance via telomere lengthening"/>
    <property type="evidence" value="ECO:0007669"/>
    <property type="project" value="TreeGrafter"/>
</dbReference>
<dbReference type="PANTHER" id="PTHR47807:SF1">
    <property type="entry name" value="PROTEIN TBF1"/>
    <property type="match status" value="1"/>
</dbReference>
<dbReference type="Gene3D" id="1.10.10.60">
    <property type="entry name" value="Homeodomain-like"/>
    <property type="match status" value="1"/>
</dbReference>
<dbReference type="GO" id="GO:0003691">
    <property type="term" value="F:double-stranded telomeric DNA binding"/>
    <property type="evidence" value="ECO:0007669"/>
    <property type="project" value="TreeGrafter"/>
</dbReference>
<dbReference type="OrthoDB" id="5398572at2759"/>
<dbReference type="InterPro" id="IPR052833">
    <property type="entry name" value="Telomeric_DNA-bd_trans-reg"/>
</dbReference>
<dbReference type="EMBL" id="LXFE01000692">
    <property type="protein sequence ID" value="OLL24668.1"/>
    <property type="molecule type" value="Genomic_DNA"/>
</dbReference>
<feature type="compositionally biased region" description="Polar residues" evidence="1">
    <location>
        <begin position="305"/>
        <end position="316"/>
    </location>
</feature>
<dbReference type="Proteomes" id="UP000186594">
    <property type="component" value="Unassembled WGS sequence"/>
</dbReference>
<gene>
    <name evidence="3" type="ORF">NEOLI_004963</name>
</gene>
<keyword evidence="4" id="KW-1185">Reference proteome</keyword>
<feature type="compositionally biased region" description="Basic and acidic residues" evidence="1">
    <location>
        <begin position="219"/>
        <end position="228"/>
    </location>
</feature>
<dbReference type="InterPro" id="IPR009057">
    <property type="entry name" value="Homeodomain-like_sf"/>
</dbReference>
<dbReference type="InterPro" id="IPR001005">
    <property type="entry name" value="SANT/Myb"/>
</dbReference>
<evidence type="ECO:0000313" key="4">
    <source>
        <dbReference type="Proteomes" id="UP000186594"/>
    </source>
</evidence>
<dbReference type="PANTHER" id="PTHR47807">
    <property type="entry name" value="PROTEIN TBF1"/>
    <property type="match status" value="1"/>
</dbReference>
<reference evidence="3 4" key="1">
    <citation type="submission" date="2016-04" db="EMBL/GenBank/DDBJ databases">
        <title>Evolutionary innovation and constraint leading to complex multicellularity in the Ascomycota.</title>
        <authorList>
            <person name="Cisse O."/>
            <person name="Nguyen A."/>
            <person name="Hewitt D.A."/>
            <person name="Jedd G."/>
            <person name="Stajich J.E."/>
        </authorList>
    </citation>
    <scope>NUCLEOTIDE SEQUENCE [LARGE SCALE GENOMIC DNA]</scope>
    <source>
        <strain evidence="3 4">DAH-3</strain>
    </source>
</reference>
<feature type="region of interest" description="Disordered" evidence="1">
    <location>
        <begin position="42"/>
        <end position="337"/>
    </location>
</feature>
<proteinExistence type="predicted"/>
<evidence type="ECO:0000259" key="2">
    <source>
        <dbReference type="SMART" id="SM00717"/>
    </source>
</evidence>
<dbReference type="STRING" id="1198029.A0A1U7LPW5"/>
<dbReference type="SMART" id="SM00717">
    <property type="entry name" value="SANT"/>
    <property type="match status" value="1"/>
</dbReference>
<feature type="compositionally biased region" description="Polar residues" evidence="1">
    <location>
        <begin position="74"/>
        <end position="89"/>
    </location>
</feature>
<evidence type="ECO:0000256" key="1">
    <source>
        <dbReference type="SAM" id="MobiDB-lite"/>
    </source>
</evidence>